<protein>
    <submittedName>
        <fullName evidence="2">Uncharacterized protein</fullName>
    </submittedName>
</protein>
<name>A0A1L9NQD7_ASPTC</name>
<feature type="region of interest" description="Disordered" evidence="1">
    <location>
        <begin position="1"/>
        <end position="38"/>
    </location>
</feature>
<dbReference type="Proteomes" id="UP000184304">
    <property type="component" value="Unassembled WGS sequence"/>
</dbReference>
<gene>
    <name evidence="2" type="ORF">ASPTUDRAFT_309818</name>
</gene>
<dbReference type="EMBL" id="KV878176">
    <property type="protein sequence ID" value="OJI91467.1"/>
    <property type="molecule type" value="Genomic_DNA"/>
</dbReference>
<organism evidence="2 3">
    <name type="scientific">Aspergillus tubingensis (strain CBS 134.48)</name>
    <dbReference type="NCBI Taxonomy" id="767770"/>
    <lineage>
        <taxon>Eukaryota</taxon>
        <taxon>Fungi</taxon>
        <taxon>Dikarya</taxon>
        <taxon>Ascomycota</taxon>
        <taxon>Pezizomycotina</taxon>
        <taxon>Eurotiomycetes</taxon>
        <taxon>Eurotiomycetidae</taxon>
        <taxon>Eurotiales</taxon>
        <taxon>Aspergillaceae</taxon>
        <taxon>Aspergillus</taxon>
        <taxon>Aspergillus subgen. Circumdati</taxon>
    </lineage>
</organism>
<evidence type="ECO:0000313" key="2">
    <source>
        <dbReference type="EMBL" id="OJI91467.1"/>
    </source>
</evidence>
<proteinExistence type="predicted"/>
<evidence type="ECO:0000313" key="3">
    <source>
        <dbReference type="Proteomes" id="UP000184304"/>
    </source>
</evidence>
<keyword evidence="3" id="KW-1185">Reference proteome</keyword>
<sequence>MLQRVGLSSRHRHPTSTETRGKRSRDSTQLGSGGRSEAKAFSSAWNWGRCYKWPSAVGFCWEHCGVWLYIIHMAVICSPKSHSLVVSEALIREVYHRWAGERIEI</sequence>
<evidence type="ECO:0000256" key="1">
    <source>
        <dbReference type="SAM" id="MobiDB-lite"/>
    </source>
</evidence>
<accession>A0A1L9NQD7</accession>
<dbReference type="VEuPathDB" id="FungiDB:ASPTUDRAFT_309818"/>
<dbReference type="AlphaFoldDB" id="A0A1L9NQD7"/>
<reference evidence="3" key="1">
    <citation type="journal article" date="2017" name="Genome Biol.">
        <title>Comparative genomics reveals high biological diversity and specific adaptations in the industrially and medically important fungal genus Aspergillus.</title>
        <authorList>
            <person name="de Vries R.P."/>
            <person name="Riley R."/>
            <person name="Wiebenga A."/>
            <person name="Aguilar-Osorio G."/>
            <person name="Amillis S."/>
            <person name="Uchima C.A."/>
            <person name="Anderluh G."/>
            <person name="Asadollahi M."/>
            <person name="Askin M."/>
            <person name="Barry K."/>
            <person name="Battaglia E."/>
            <person name="Bayram O."/>
            <person name="Benocci T."/>
            <person name="Braus-Stromeyer S.A."/>
            <person name="Caldana C."/>
            <person name="Canovas D."/>
            <person name="Cerqueira G.C."/>
            <person name="Chen F."/>
            <person name="Chen W."/>
            <person name="Choi C."/>
            <person name="Clum A."/>
            <person name="Dos Santos R.A."/>
            <person name="Damasio A.R."/>
            <person name="Diallinas G."/>
            <person name="Emri T."/>
            <person name="Fekete E."/>
            <person name="Flipphi M."/>
            <person name="Freyberg S."/>
            <person name="Gallo A."/>
            <person name="Gournas C."/>
            <person name="Habgood R."/>
            <person name="Hainaut M."/>
            <person name="Harispe M.L."/>
            <person name="Henrissat B."/>
            <person name="Hilden K.S."/>
            <person name="Hope R."/>
            <person name="Hossain A."/>
            <person name="Karabika E."/>
            <person name="Karaffa L."/>
            <person name="Karanyi Z."/>
            <person name="Krasevec N."/>
            <person name="Kuo A."/>
            <person name="Kusch H."/>
            <person name="LaButti K."/>
            <person name="Lagendijk E.L."/>
            <person name="Lapidus A."/>
            <person name="Levasseur A."/>
            <person name="Lindquist E."/>
            <person name="Lipzen A."/>
            <person name="Logrieco A.F."/>
            <person name="MacCabe A."/>
            <person name="Maekelae M.R."/>
            <person name="Malavazi I."/>
            <person name="Melin P."/>
            <person name="Meyer V."/>
            <person name="Mielnichuk N."/>
            <person name="Miskei M."/>
            <person name="Molnar A.P."/>
            <person name="Mule G."/>
            <person name="Ngan C.Y."/>
            <person name="Orejas M."/>
            <person name="Orosz E."/>
            <person name="Ouedraogo J.P."/>
            <person name="Overkamp K.M."/>
            <person name="Park H.-S."/>
            <person name="Perrone G."/>
            <person name="Piumi F."/>
            <person name="Punt P.J."/>
            <person name="Ram A.F."/>
            <person name="Ramon A."/>
            <person name="Rauscher S."/>
            <person name="Record E."/>
            <person name="Riano-Pachon D.M."/>
            <person name="Robert V."/>
            <person name="Roehrig J."/>
            <person name="Ruller R."/>
            <person name="Salamov A."/>
            <person name="Salih N.S."/>
            <person name="Samson R.A."/>
            <person name="Sandor E."/>
            <person name="Sanguinetti M."/>
            <person name="Schuetze T."/>
            <person name="Sepcic K."/>
            <person name="Shelest E."/>
            <person name="Sherlock G."/>
            <person name="Sophianopoulou V."/>
            <person name="Squina F.M."/>
            <person name="Sun H."/>
            <person name="Susca A."/>
            <person name="Todd R.B."/>
            <person name="Tsang A."/>
            <person name="Unkles S.E."/>
            <person name="van de Wiele N."/>
            <person name="van Rossen-Uffink D."/>
            <person name="Oliveira J.V."/>
            <person name="Vesth T.C."/>
            <person name="Visser J."/>
            <person name="Yu J.-H."/>
            <person name="Zhou M."/>
            <person name="Andersen M.R."/>
            <person name="Archer D.B."/>
            <person name="Baker S.E."/>
            <person name="Benoit I."/>
            <person name="Brakhage A.A."/>
            <person name="Braus G.H."/>
            <person name="Fischer R."/>
            <person name="Frisvad J.C."/>
            <person name="Goldman G.H."/>
            <person name="Houbraken J."/>
            <person name="Oakley B."/>
            <person name="Pocsi I."/>
            <person name="Scazzocchio C."/>
            <person name="Seiboth B."/>
            <person name="vanKuyk P.A."/>
            <person name="Wortman J."/>
            <person name="Dyer P.S."/>
            <person name="Grigoriev I.V."/>
        </authorList>
    </citation>
    <scope>NUCLEOTIDE SEQUENCE [LARGE SCALE GENOMIC DNA]</scope>
    <source>
        <strain evidence="3">CBS 134.48</strain>
    </source>
</reference>